<reference evidence="2" key="2">
    <citation type="submission" date="2023-06" db="EMBL/GenBank/DDBJ databases">
        <authorList>
            <consortium name="Lawrence Berkeley National Laboratory"/>
            <person name="Haridas S."/>
            <person name="Hensen N."/>
            <person name="Bonometti L."/>
            <person name="Westerberg I."/>
            <person name="Brannstrom I.O."/>
            <person name="Guillou S."/>
            <person name="Cros-Aarteil S."/>
            <person name="Calhoun S."/>
            <person name="Kuo A."/>
            <person name="Mondo S."/>
            <person name="Pangilinan J."/>
            <person name="Riley R."/>
            <person name="Labutti K."/>
            <person name="Andreopoulos B."/>
            <person name="Lipzen A."/>
            <person name="Chen C."/>
            <person name="Yanf M."/>
            <person name="Daum C."/>
            <person name="Ng V."/>
            <person name="Clum A."/>
            <person name="Steindorff A."/>
            <person name="Ohm R."/>
            <person name="Martin F."/>
            <person name="Silar P."/>
            <person name="Natvig D."/>
            <person name="Lalanne C."/>
            <person name="Gautier V."/>
            <person name="Ament-Velasquez S.L."/>
            <person name="Kruys A."/>
            <person name="Hutchinson M.I."/>
            <person name="Powell A.J."/>
            <person name="Barry K."/>
            <person name="Miller A.N."/>
            <person name="Grigoriev I.V."/>
            <person name="Debuchy R."/>
            <person name="Gladieux P."/>
            <person name="Thoren M.H."/>
            <person name="Johannesson H."/>
        </authorList>
    </citation>
    <scope>NUCLEOTIDE SEQUENCE</scope>
    <source>
        <strain evidence="2">CBS 314.62</strain>
    </source>
</reference>
<evidence type="ECO:0000313" key="3">
    <source>
        <dbReference type="Proteomes" id="UP001270362"/>
    </source>
</evidence>
<gene>
    <name evidence="2" type="ORF">B0T22DRAFT_515436</name>
</gene>
<dbReference type="AlphaFoldDB" id="A0AAE0XCT5"/>
<organism evidence="2 3">
    <name type="scientific">Podospora appendiculata</name>
    <dbReference type="NCBI Taxonomy" id="314037"/>
    <lineage>
        <taxon>Eukaryota</taxon>
        <taxon>Fungi</taxon>
        <taxon>Dikarya</taxon>
        <taxon>Ascomycota</taxon>
        <taxon>Pezizomycotina</taxon>
        <taxon>Sordariomycetes</taxon>
        <taxon>Sordariomycetidae</taxon>
        <taxon>Sordariales</taxon>
        <taxon>Podosporaceae</taxon>
        <taxon>Podospora</taxon>
    </lineage>
</organism>
<feature type="compositionally biased region" description="Basic residues" evidence="1">
    <location>
        <begin position="331"/>
        <end position="341"/>
    </location>
</feature>
<sequence>MAFVSDRNQPPLGHHLSTQHEQHPCNFDNHNHGSSIAELGISNETLQLEESLAKHCFESESRDSFPSVESVMWDWTDFHELPQIDLDPKPQAQRGPRGILAVKSLAQAGKEEAGKRLLACPIYKHSPYQYRNCKLFRLRRMKDVKQHVYRRHMKPQLCDPYRGNSNSPPSPDSIFISETQKKALGLQYSSRNKPIEEQWHAMWNIIFPGKRRPRSIYLDSQLEGTVPIMRSLWEEKRSENIKMILDKVPSDACSLSADSLGQIMDVVFARFMEIEESGTSEEHDTTTGTVKQETVETPEPDEPGKSGPGHGSSDCATDGSDSSSRDTPIRNHIKYHKIHRN</sequence>
<feature type="region of interest" description="Disordered" evidence="1">
    <location>
        <begin position="1"/>
        <end position="31"/>
    </location>
</feature>
<feature type="region of interest" description="Disordered" evidence="1">
    <location>
        <begin position="276"/>
        <end position="341"/>
    </location>
</feature>
<proteinExistence type="predicted"/>
<evidence type="ECO:0000256" key="1">
    <source>
        <dbReference type="SAM" id="MobiDB-lite"/>
    </source>
</evidence>
<dbReference type="Proteomes" id="UP001270362">
    <property type="component" value="Unassembled WGS sequence"/>
</dbReference>
<evidence type="ECO:0000313" key="2">
    <source>
        <dbReference type="EMBL" id="KAK3690264.1"/>
    </source>
</evidence>
<dbReference type="EMBL" id="JAULSO010000002">
    <property type="protein sequence ID" value="KAK3690264.1"/>
    <property type="molecule type" value="Genomic_DNA"/>
</dbReference>
<reference evidence="2" key="1">
    <citation type="journal article" date="2023" name="Mol. Phylogenet. Evol.">
        <title>Genome-scale phylogeny and comparative genomics of the fungal order Sordariales.</title>
        <authorList>
            <person name="Hensen N."/>
            <person name="Bonometti L."/>
            <person name="Westerberg I."/>
            <person name="Brannstrom I.O."/>
            <person name="Guillou S."/>
            <person name="Cros-Aarteil S."/>
            <person name="Calhoun S."/>
            <person name="Haridas S."/>
            <person name="Kuo A."/>
            <person name="Mondo S."/>
            <person name="Pangilinan J."/>
            <person name="Riley R."/>
            <person name="LaButti K."/>
            <person name="Andreopoulos B."/>
            <person name="Lipzen A."/>
            <person name="Chen C."/>
            <person name="Yan M."/>
            <person name="Daum C."/>
            <person name="Ng V."/>
            <person name="Clum A."/>
            <person name="Steindorff A."/>
            <person name="Ohm R.A."/>
            <person name="Martin F."/>
            <person name="Silar P."/>
            <person name="Natvig D.O."/>
            <person name="Lalanne C."/>
            <person name="Gautier V."/>
            <person name="Ament-Velasquez S.L."/>
            <person name="Kruys A."/>
            <person name="Hutchinson M.I."/>
            <person name="Powell A.J."/>
            <person name="Barry K."/>
            <person name="Miller A.N."/>
            <person name="Grigoriev I.V."/>
            <person name="Debuchy R."/>
            <person name="Gladieux P."/>
            <person name="Hiltunen Thoren M."/>
            <person name="Johannesson H."/>
        </authorList>
    </citation>
    <scope>NUCLEOTIDE SEQUENCE</scope>
    <source>
        <strain evidence="2">CBS 314.62</strain>
    </source>
</reference>
<protein>
    <submittedName>
        <fullName evidence="2">Uncharacterized protein</fullName>
    </submittedName>
</protein>
<accession>A0AAE0XCT5</accession>
<name>A0AAE0XCT5_9PEZI</name>
<comment type="caution">
    <text evidence="2">The sequence shown here is derived from an EMBL/GenBank/DDBJ whole genome shotgun (WGS) entry which is preliminary data.</text>
</comment>
<keyword evidence="3" id="KW-1185">Reference proteome</keyword>